<dbReference type="AlphaFoldDB" id="A0A9P7GKZ3"/>
<reference evidence="2" key="1">
    <citation type="submission" date="2020-07" db="EMBL/GenBank/DDBJ databases">
        <authorList>
            <person name="Nieuwenhuis M."/>
            <person name="Van De Peppel L.J.J."/>
        </authorList>
    </citation>
    <scope>NUCLEOTIDE SEQUENCE</scope>
    <source>
        <strain evidence="2">AP01</strain>
        <tissue evidence="2">Mycelium</tissue>
    </source>
</reference>
<feature type="compositionally biased region" description="Basic and acidic residues" evidence="1">
    <location>
        <begin position="93"/>
        <end position="105"/>
    </location>
</feature>
<feature type="region of interest" description="Disordered" evidence="1">
    <location>
        <begin position="205"/>
        <end position="232"/>
    </location>
</feature>
<accession>A0A9P7GKZ3</accession>
<feature type="region of interest" description="Disordered" evidence="1">
    <location>
        <begin position="263"/>
        <end position="319"/>
    </location>
</feature>
<evidence type="ECO:0000313" key="2">
    <source>
        <dbReference type="EMBL" id="KAG5648897.1"/>
    </source>
</evidence>
<dbReference type="Proteomes" id="UP000775547">
    <property type="component" value="Unassembled WGS sequence"/>
</dbReference>
<keyword evidence="3" id="KW-1185">Reference proteome</keyword>
<name>A0A9P7GKZ3_9AGAR</name>
<proteinExistence type="predicted"/>
<sequence>MDNHDIDEDSIDLEALQAQIDMSMSFAQDMISTWVKPSRKLPSRSNIDIEAELKEYMRRPPRLGVGAAIPEGHNTSREVARLKGQLVGKGNKRSRDDGPDAKEKSEDEEESRAGAIKKKARVDPFGDNGKKKKKNKSAQLENSVDAPPKPPVIPETEAEEQEEVFNMVVEGTGEPSTPFITPNTKKRKKKKRHTAVEVFTASAVATESSSTLVSPAPGIKVSDDKHHTPAKKIARVPIDVSFTSTPATPLHIRRQAQSATLLKTPLLNLGHPESDEDSDDDVKSGVPDSPKKKKRRRRKKKNGTNGSTTEAAAEVTDVH</sequence>
<reference evidence="2" key="2">
    <citation type="submission" date="2021-10" db="EMBL/GenBank/DDBJ databases">
        <title>Phylogenomics reveals ancestral predisposition of the termite-cultivated fungus Termitomyces towards a domesticated lifestyle.</title>
        <authorList>
            <person name="Auxier B."/>
            <person name="Grum-Grzhimaylo A."/>
            <person name="Cardenas M.E."/>
            <person name="Lodge J.D."/>
            <person name="Laessoe T."/>
            <person name="Pedersen O."/>
            <person name="Smith M.E."/>
            <person name="Kuyper T.W."/>
            <person name="Franco-Molano E.A."/>
            <person name="Baroni T.J."/>
            <person name="Aanen D.K."/>
        </authorList>
    </citation>
    <scope>NUCLEOTIDE SEQUENCE</scope>
    <source>
        <strain evidence="2">AP01</strain>
        <tissue evidence="2">Mycelium</tissue>
    </source>
</reference>
<protein>
    <submittedName>
        <fullName evidence="2">Uncharacterized protein</fullName>
    </submittedName>
</protein>
<comment type="caution">
    <text evidence="2">The sequence shown here is derived from an EMBL/GenBank/DDBJ whole genome shotgun (WGS) entry which is preliminary data.</text>
</comment>
<evidence type="ECO:0000256" key="1">
    <source>
        <dbReference type="SAM" id="MobiDB-lite"/>
    </source>
</evidence>
<feature type="compositionally biased region" description="Basic residues" evidence="1">
    <location>
        <begin position="291"/>
        <end position="302"/>
    </location>
</feature>
<gene>
    <name evidence="2" type="ORF">DXG03_000246</name>
</gene>
<organism evidence="2 3">
    <name type="scientific">Asterophora parasitica</name>
    <dbReference type="NCBI Taxonomy" id="117018"/>
    <lineage>
        <taxon>Eukaryota</taxon>
        <taxon>Fungi</taxon>
        <taxon>Dikarya</taxon>
        <taxon>Basidiomycota</taxon>
        <taxon>Agaricomycotina</taxon>
        <taxon>Agaricomycetes</taxon>
        <taxon>Agaricomycetidae</taxon>
        <taxon>Agaricales</taxon>
        <taxon>Tricholomatineae</taxon>
        <taxon>Lyophyllaceae</taxon>
        <taxon>Asterophora</taxon>
    </lineage>
</organism>
<dbReference type="EMBL" id="JABCKV010000001">
    <property type="protein sequence ID" value="KAG5648897.1"/>
    <property type="molecule type" value="Genomic_DNA"/>
</dbReference>
<feature type="region of interest" description="Disordered" evidence="1">
    <location>
        <begin position="64"/>
        <end position="193"/>
    </location>
</feature>
<evidence type="ECO:0000313" key="3">
    <source>
        <dbReference type="Proteomes" id="UP000775547"/>
    </source>
</evidence>
<feature type="compositionally biased region" description="Basic residues" evidence="1">
    <location>
        <begin position="184"/>
        <end position="193"/>
    </location>
</feature>
<dbReference type="OrthoDB" id="3438340at2759"/>
<feature type="compositionally biased region" description="Polar residues" evidence="1">
    <location>
        <begin position="174"/>
        <end position="183"/>
    </location>
</feature>
<feature type="compositionally biased region" description="Low complexity" evidence="1">
    <location>
        <begin position="205"/>
        <end position="214"/>
    </location>
</feature>